<dbReference type="GO" id="GO:0009055">
    <property type="term" value="F:electron transfer activity"/>
    <property type="evidence" value="ECO:0007669"/>
    <property type="project" value="InterPro"/>
</dbReference>
<evidence type="ECO:0000256" key="11">
    <source>
        <dbReference type="SAM" id="SignalP"/>
    </source>
</evidence>
<protein>
    <recommendedName>
        <fullName evidence="12">Phytocyanin domain-containing protein</fullName>
    </recommendedName>
</protein>
<sequence length="245" mass="24891">MGAGVALPAVVVVRAFLGAAAAAFLVGSASASWHAEVFEVGGEKGWEKPAAPDDESYSHWAASNRFHVGDFLHFKYDNNDSVLVVTRDDYKFCGAARPAQRFDGGDTRFCLDHSGFFYFISGAPGHCQAGQRMMMRVLAQGRQEGGSDPAPPAEAPDAMAPGSEDEGGSYEPSPGSGGSKPGHGGGGSGLGSGSTSTLPPRGVAGAGGNETSGAAPAHAPSSFGGCYRHVVGAVVLDAMLLFLAA</sequence>
<evidence type="ECO:0000256" key="4">
    <source>
        <dbReference type="ARBA" id="ARBA00023136"/>
    </source>
</evidence>
<dbReference type="InterPro" id="IPR008972">
    <property type="entry name" value="Cupredoxin"/>
</dbReference>
<dbReference type="GO" id="GO:0005886">
    <property type="term" value="C:plasma membrane"/>
    <property type="evidence" value="ECO:0007669"/>
    <property type="project" value="TreeGrafter"/>
</dbReference>
<evidence type="ECO:0000256" key="6">
    <source>
        <dbReference type="ARBA" id="ARBA00023180"/>
    </source>
</evidence>
<comment type="similarity">
    <text evidence="8">Belongs to the early nodulin-like (ENODL) family.</text>
</comment>
<evidence type="ECO:0000256" key="5">
    <source>
        <dbReference type="ARBA" id="ARBA00023157"/>
    </source>
</evidence>
<dbReference type="InterPro" id="IPR041846">
    <property type="entry name" value="ENL_dom"/>
</dbReference>
<feature type="region of interest" description="Disordered" evidence="10">
    <location>
        <begin position="141"/>
        <end position="219"/>
    </location>
</feature>
<gene>
    <name evidence="13" type="ORF">GQ55_4G233200</name>
</gene>
<dbReference type="InterPro" id="IPR039391">
    <property type="entry name" value="Phytocyanin-like"/>
</dbReference>
<organism evidence="13 14">
    <name type="scientific">Panicum hallii var. hallii</name>
    <dbReference type="NCBI Taxonomy" id="1504633"/>
    <lineage>
        <taxon>Eukaryota</taxon>
        <taxon>Viridiplantae</taxon>
        <taxon>Streptophyta</taxon>
        <taxon>Embryophyta</taxon>
        <taxon>Tracheophyta</taxon>
        <taxon>Spermatophyta</taxon>
        <taxon>Magnoliopsida</taxon>
        <taxon>Liliopsida</taxon>
        <taxon>Poales</taxon>
        <taxon>Poaceae</taxon>
        <taxon>PACMAD clade</taxon>
        <taxon>Panicoideae</taxon>
        <taxon>Panicodae</taxon>
        <taxon>Paniceae</taxon>
        <taxon>Panicinae</taxon>
        <taxon>Panicum</taxon>
        <taxon>Panicum sect. Panicum</taxon>
    </lineage>
</organism>
<keyword evidence="7" id="KW-0449">Lipoprotein</keyword>
<dbReference type="GO" id="GO:0012505">
    <property type="term" value="C:endomembrane system"/>
    <property type="evidence" value="ECO:0007669"/>
    <property type="project" value="UniProtKB-SubCell"/>
</dbReference>
<dbReference type="Pfam" id="PF02298">
    <property type="entry name" value="Cu_bind_like"/>
    <property type="match status" value="1"/>
</dbReference>
<dbReference type="Proteomes" id="UP000244336">
    <property type="component" value="Chromosome 4"/>
</dbReference>
<dbReference type="PANTHER" id="PTHR33021:SF170">
    <property type="entry name" value="OS06G0286228 PROTEIN"/>
    <property type="match status" value="1"/>
</dbReference>
<dbReference type="SUPFAM" id="SSF49503">
    <property type="entry name" value="Cupredoxins"/>
    <property type="match status" value="1"/>
</dbReference>
<evidence type="ECO:0000313" key="14">
    <source>
        <dbReference type="Proteomes" id="UP000244336"/>
    </source>
</evidence>
<evidence type="ECO:0000256" key="7">
    <source>
        <dbReference type="ARBA" id="ARBA00023288"/>
    </source>
</evidence>
<feature type="chain" id="PRO_5015396067" description="Phytocyanin domain-containing protein" evidence="11">
    <location>
        <begin position="32"/>
        <end position="245"/>
    </location>
</feature>
<dbReference type="Gramene" id="PUZ60990">
    <property type="protein sequence ID" value="PUZ60990"/>
    <property type="gene ID" value="GQ55_4G233200"/>
</dbReference>
<dbReference type="STRING" id="1504633.A0A2T7DZI0"/>
<feature type="compositionally biased region" description="Gly residues" evidence="10">
    <location>
        <begin position="175"/>
        <end position="192"/>
    </location>
</feature>
<evidence type="ECO:0000256" key="9">
    <source>
        <dbReference type="ARBA" id="ARBA00037868"/>
    </source>
</evidence>
<keyword evidence="2" id="KW-0336">GPI-anchor</keyword>
<dbReference type="Gene3D" id="2.60.40.420">
    <property type="entry name" value="Cupredoxins - blue copper proteins"/>
    <property type="match status" value="1"/>
</dbReference>
<dbReference type="GO" id="GO:0098552">
    <property type="term" value="C:side of membrane"/>
    <property type="evidence" value="ECO:0007669"/>
    <property type="project" value="UniProtKB-KW"/>
</dbReference>
<name>A0A2T7DZI0_9POAL</name>
<dbReference type="AlphaFoldDB" id="A0A2T7DZI0"/>
<dbReference type="OrthoDB" id="959565at2759"/>
<comment type="subcellular location">
    <subcellularLocation>
        <location evidence="9">Endomembrane system</location>
        <topology evidence="9">Lipid-anchor</topology>
    </subcellularLocation>
    <subcellularLocation>
        <location evidence="1">Membrane</location>
        <topology evidence="1">Lipid-anchor</topology>
        <topology evidence="1">GPI-anchor</topology>
    </subcellularLocation>
</comment>
<dbReference type="FunFam" id="2.60.40.420:FF:000010">
    <property type="entry name" value="Early nodulin-like protein 1"/>
    <property type="match status" value="1"/>
</dbReference>
<keyword evidence="3 11" id="KW-0732">Signal</keyword>
<proteinExistence type="inferred from homology"/>
<dbReference type="PROSITE" id="PS51485">
    <property type="entry name" value="PHYTOCYANIN"/>
    <property type="match status" value="1"/>
</dbReference>
<evidence type="ECO:0000313" key="13">
    <source>
        <dbReference type="EMBL" id="PUZ60990.1"/>
    </source>
</evidence>
<keyword evidence="5" id="KW-1015">Disulfide bond</keyword>
<feature type="domain" description="Phytocyanin" evidence="12">
    <location>
        <begin position="36"/>
        <end position="139"/>
    </location>
</feature>
<evidence type="ECO:0000256" key="10">
    <source>
        <dbReference type="SAM" id="MobiDB-lite"/>
    </source>
</evidence>
<accession>A0A2T7DZI0</accession>
<dbReference type="EMBL" id="CM009752">
    <property type="protein sequence ID" value="PUZ60990.1"/>
    <property type="molecule type" value="Genomic_DNA"/>
</dbReference>
<evidence type="ECO:0000256" key="2">
    <source>
        <dbReference type="ARBA" id="ARBA00022622"/>
    </source>
</evidence>
<keyword evidence="4" id="KW-0472">Membrane</keyword>
<dbReference type="PANTHER" id="PTHR33021">
    <property type="entry name" value="BLUE COPPER PROTEIN"/>
    <property type="match status" value="1"/>
</dbReference>
<evidence type="ECO:0000256" key="1">
    <source>
        <dbReference type="ARBA" id="ARBA00004589"/>
    </source>
</evidence>
<evidence type="ECO:0000259" key="12">
    <source>
        <dbReference type="PROSITE" id="PS51485"/>
    </source>
</evidence>
<keyword evidence="14" id="KW-1185">Reference proteome</keyword>
<evidence type="ECO:0000256" key="8">
    <source>
        <dbReference type="ARBA" id="ARBA00035011"/>
    </source>
</evidence>
<dbReference type="CDD" id="cd11019">
    <property type="entry name" value="OsENODL1_like"/>
    <property type="match status" value="1"/>
</dbReference>
<keyword evidence="6" id="KW-0325">Glycoprotein</keyword>
<feature type="signal peptide" evidence="11">
    <location>
        <begin position="1"/>
        <end position="31"/>
    </location>
</feature>
<reference evidence="13 14" key="1">
    <citation type="submission" date="2018-04" db="EMBL/GenBank/DDBJ databases">
        <title>WGS assembly of Panicum hallii var. hallii HAL2.</title>
        <authorList>
            <person name="Lovell J."/>
            <person name="Jenkins J."/>
            <person name="Lowry D."/>
            <person name="Mamidi S."/>
            <person name="Sreedasyam A."/>
            <person name="Weng X."/>
            <person name="Barry K."/>
            <person name="Bonette J."/>
            <person name="Campitelli B."/>
            <person name="Daum C."/>
            <person name="Gordon S."/>
            <person name="Gould B."/>
            <person name="Lipzen A."/>
            <person name="MacQueen A."/>
            <person name="Palacio-Mejia J."/>
            <person name="Plott C."/>
            <person name="Shakirov E."/>
            <person name="Shu S."/>
            <person name="Yoshinaga Y."/>
            <person name="Zane M."/>
            <person name="Rokhsar D."/>
            <person name="Grimwood J."/>
            <person name="Schmutz J."/>
            <person name="Juenger T."/>
        </authorList>
    </citation>
    <scope>NUCLEOTIDE SEQUENCE [LARGE SCALE GENOMIC DNA]</scope>
    <source>
        <strain evidence="14">cv. HAL2</strain>
    </source>
</reference>
<dbReference type="InterPro" id="IPR003245">
    <property type="entry name" value="Phytocyanin_dom"/>
</dbReference>
<evidence type="ECO:0000256" key="3">
    <source>
        <dbReference type="ARBA" id="ARBA00022729"/>
    </source>
</evidence>